<evidence type="ECO:0000313" key="4">
    <source>
        <dbReference type="EMBL" id="RPE63188.1"/>
    </source>
</evidence>
<gene>
    <name evidence="4" type="ORF">EDD53_2785</name>
</gene>
<proteinExistence type="predicted"/>
<dbReference type="InterPro" id="IPR000182">
    <property type="entry name" value="GNAT_dom"/>
</dbReference>
<evidence type="ECO:0000256" key="2">
    <source>
        <dbReference type="ARBA" id="ARBA00023315"/>
    </source>
</evidence>
<reference evidence="4 5" key="1">
    <citation type="submission" date="2018-11" db="EMBL/GenBank/DDBJ databases">
        <title>Genomic Encyclopedia of Type Strains, Phase IV (KMG-IV): sequencing the most valuable type-strain genomes for metagenomic binning, comparative biology and taxonomic classification.</title>
        <authorList>
            <person name="Goeker M."/>
        </authorList>
    </citation>
    <scope>NUCLEOTIDE SEQUENCE [LARGE SCALE GENOMIC DNA]</scope>
    <source>
        <strain evidence="4 5">DSM 104731</strain>
    </source>
</reference>
<dbReference type="InterPro" id="IPR016181">
    <property type="entry name" value="Acyl_CoA_acyltransferase"/>
</dbReference>
<accession>A0A3N4TZE9</accession>
<dbReference type="EMBL" id="RKQK01000005">
    <property type="protein sequence ID" value="RPE63188.1"/>
    <property type="molecule type" value="Genomic_DNA"/>
</dbReference>
<dbReference type="InterPro" id="IPR050832">
    <property type="entry name" value="Bact_Acetyltransf"/>
</dbReference>
<dbReference type="RefSeq" id="WP_123794094.1">
    <property type="nucleotide sequence ID" value="NZ_RKQK01000005.1"/>
</dbReference>
<dbReference type="SUPFAM" id="SSF55729">
    <property type="entry name" value="Acyl-CoA N-acyltransferases (Nat)"/>
    <property type="match status" value="1"/>
</dbReference>
<dbReference type="GO" id="GO:0016747">
    <property type="term" value="F:acyltransferase activity, transferring groups other than amino-acyl groups"/>
    <property type="evidence" value="ECO:0007669"/>
    <property type="project" value="InterPro"/>
</dbReference>
<comment type="caution">
    <text evidence="4">The sequence shown here is derived from an EMBL/GenBank/DDBJ whole genome shotgun (WGS) entry which is preliminary data.</text>
</comment>
<dbReference type="Gene3D" id="3.40.630.30">
    <property type="match status" value="1"/>
</dbReference>
<dbReference type="Pfam" id="PF00583">
    <property type="entry name" value="Acetyltransf_1"/>
    <property type="match status" value="1"/>
</dbReference>
<name>A0A3N4TZE9_9RHOB</name>
<sequence>MIIVEQSDPKEPHSSALLADAQAYQAERYAPEHCHALSIDELAAPNVRVFTAREGDTVFGVGAVKIHVAGSFGELKSMYTAPEGRGKGIAAAIMRAIEDIAKAEGLTALKLETGDELAAAVRLYERFGFERCGPFADYEDNGISVFMGKTLA</sequence>
<keyword evidence="5" id="KW-1185">Reference proteome</keyword>
<dbReference type="CDD" id="cd04301">
    <property type="entry name" value="NAT_SF"/>
    <property type="match status" value="1"/>
</dbReference>
<dbReference type="Proteomes" id="UP000269689">
    <property type="component" value="Unassembled WGS sequence"/>
</dbReference>
<protein>
    <submittedName>
        <fullName evidence="4">Putative acetyltransferase</fullName>
    </submittedName>
</protein>
<keyword evidence="2" id="KW-0012">Acyltransferase</keyword>
<dbReference type="PANTHER" id="PTHR43877:SF5">
    <property type="entry name" value="BLL8307 PROTEIN"/>
    <property type="match status" value="1"/>
</dbReference>
<keyword evidence="1 4" id="KW-0808">Transferase</keyword>
<evidence type="ECO:0000313" key="5">
    <source>
        <dbReference type="Proteomes" id="UP000269689"/>
    </source>
</evidence>
<dbReference type="PROSITE" id="PS51186">
    <property type="entry name" value="GNAT"/>
    <property type="match status" value="1"/>
</dbReference>
<evidence type="ECO:0000259" key="3">
    <source>
        <dbReference type="PROSITE" id="PS51186"/>
    </source>
</evidence>
<feature type="domain" description="N-acetyltransferase" evidence="3">
    <location>
        <begin position="2"/>
        <end position="152"/>
    </location>
</feature>
<organism evidence="4 5">
    <name type="scientific">Pacificibacter maritimus</name>
    <dbReference type="NCBI Taxonomy" id="762213"/>
    <lineage>
        <taxon>Bacteria</taxon>
        <taxon>Pseudomonadati</taxon>
        <taxon>Pseudomonadota</taxon>
        <taxon>Alphaproteobacteria</taxon>
        <taxon>Rhodobacterales</taxon>
        <taxon>Roseobacteraceae</taxon>
        <taxon>Pacificibacter</taxon>
    </lineage>
</organism>
<dbReference type="OrthoDB" id="9803233at2"/>
<dbReference type="PANTHER" id="PTHR43877">
    <property type="entry name" value="AMINOALKYLPHOSPHONATE N-ACETYLTRANSFERASE-RELATED-RELATED"/>
    <property type="match status" value="1"/>
</dbReference>
<dbReference type="AlphaFoldDB" id="A0A3N4TZE9"/>
<evidence type="ECO:0000256" key="1">
    <source>
        <dbReference type="ARBA" id="ARBA00022679"/>
    </source>
</evidence>